<sequence>MEPMKIGDLSNVSGVPSQTIRFYERRGLLSPSAREGNGYRRYDHAAVSRLNFIRSAQSAGLTLAEIASVINIRDAGEAPCAHVSTLLEEKLDEVQRRQRELAVLEAELNQLIAAGRDLDPTDCEPGGVCSVIVSTGG</sequence>
<dbReference type="PROSITE" id="PS50937">
    <property type="entry name" value="HTH_MERR_2"/>
    <property type="match status" value="1"/>
</dbReference>
<evidence type="ECO:0000313" key="7">
    <source>
        <dbReference type="Proteomes" id="UP000293519"/>
    </source>
</evidence>
<dbReference type="InterPro" id="IPR047057">
    <property type="entry name" value="MerR_fam"/>
</dbReference>
<dbReference type="GO" id="GO:0003677">
    <property type="term" value="F:DNA binding"/>
    <property type="evidence" value="ECO:0007669"/>
    <property type="project" value="UniProtKB-KW"/>
</dbReference>
<keyword evidence="4" id="KW-0175">Coiled coil</keyword>
<dbReference type="GO" id="GO:0003700">
    <property type="term" value="F:DNA-binding transcription factor activity"/>
    <property type="evidence" value="ECO:0007669"/>
    <property type="project" value="InterPro"/>
</dbReference>
<organism evidence="6 7">
    <name type="scientific">Microcella putealis</name>
    <dbReference type="NCBI Taxonomy" id="337005"/>
    <lineage>
        <taxon>Bacteria</taxon>
        <taxon>Bacillati</taxon>
        <taxon>Actinomycetota</taxon>
        <taxon>Actinomycetes</taxon>
        <taxon>Micrococcales</taxon>
        <taxon>Microbacteriaceae</taxon>
        <taxon>Microcella</taxon>
    </lineage>
</organism>
<keyword evidence="1" id="KW-0805">Transcription regulation</keyword>
<feature type="domain" description="HTH merR-type" evidence="5">
    <location>
        <begin position="1"/>
        <end position="72"/>
    </location>
</feature>
<evidence type="ECO:0000256" key="3">
    <source>
        <dbReference type="ARBA" id="ARBA00023163"/>
    </source>
</evidence>
<evidence type="ECO:0000256" key="2">
    <source>
        <dbReference type="ARBA" id="ARBA00023125"/>
    </source>
</evidence>
<dbReference type="AlphaFoldDB" id="A0A4Q7LY96"/>
<dbReference type="InterPro" id="IPR000551">
    <property type="entry name" value="MerR-type_HTH_dom"/>
</dbReference>
<dbReference type="SMART" id="SM00422">
    <property type="entry name" value="HTH_MERR"/>
    <property type="match status" value="1"/>
</dbReference>
<evidence type="ECO:0000313" key="6">
    <source>
        <dbReference type="EMBL" id="RZS59764.1"/>
    </source>
</evidence>
<name>A0A4Q7LY96_9MICO</name>
<dbReference type="SUPFAM" id="SSF46955">
    <property type="entry name" value="Putative DNA-binding domain"/>
    <property type="match status" value="1"/>
</dbReference>
<feature type="coiled-coil region" evidence="4">
    <location>
        <begin position="87"/>
        <end position="114"/>
    </location>
</feature>
<proteinExistence type="predicted"/>
<evidence type="ECO:0000256" key="4">
    <source>
        <dbReference type="SAM" id="Coils"/>
    </source>
</evidence>
<dbReference type="PANTHER" id="PTHR30204">
    <property type="entry name" value="REDOX-CYCLING DRUG-SENSING TRANSCRIPTIONAL ACTIVATOR SOXR"/>
    <property type="match status" value="1"/>
</dbReference>
<keyword evidence="3" id="KW-0804">Transcription</keyword>
<comment type="caution">
    <text evidence="6">The sequence shown here is derived from an EMBL/GenBank/DDBJ whole genome shotgun (WGS) entry which is preliminary data.</text>
</comment>
<evidence type="ECO:0000259" key="5">
    <source>
        <dbReference type="PROSITE" id="PS50937"/>
    </source>
</evidence>
<accession>A0A4Q7LY96</accession>
<gene>
    <name evidence="6" type="ORF">EV141_0999</name>
</gene>
<dbReference type="Pfam" id="PF13411">
    <property type="entry name" value="MerR_1"/>
    <property type="match status" value="1"/>
</dbReference>
<dbReference type="PRINTS" id="PR00040">
    <property type="entry name" value="HTHMERR"/>
</dbReference>
<dbReference type="InterPro" id="IPR009061">
    <property type="entry name" value="DNA-bd_dom_put_sf"/>
</dbReference>
<keyword evidence="2 6" id="KW-0238">DNA-binding</keyword>
<protein>
    <submittedName>
        <fullName evidence="6">DNA-binding transcriptional MerR regulator</fullName>
    </submittedName>
</protein>
<dbReference type="CDD" id="cd04770">
    <property type="entry name" value="HTH_HMRTR"/>
    <property type="match status" value="1"/>
</dbReference>
<reference evidence="6 7" key="1">
    <citation type="journal article" date="2015" name="Stand. Genomic Sci.">
        <title>Genomic Encyclopedia of Bacterial and Archaeal Type Strains, Phase III: the genomes of soil and plant-associated and newly described type strains.</title>
        <authorList>
            <person name="Whitman W.B."/>
            <person name="Woyke T."/>
            <person name="Klenk H.P."/>
            <person name="Zhou Y."/>
            <person name="Lilburn T.G."/>
            <person name="Beck B.J."/>
            <person name="De Vos P."/>
            <person name="Vandamme P."/>
            <person name="Eisen J.A."/>
            <person name="Garrity G."/>
            <person name="Hugenholtz P."/>
            <person name="Kyrpides N.C."/>
        </authorList>
    </citation>
    <scope>NUCLEOTIDE SEQUENCE [LARGE SCALE GENOMIC DNA]</scope>
    <source>
        <strain evidence="6 7">CV2</strain>
    </source>
</reference>
<dbReference type="Proteomes" id="UP000293519">
    <property type="component" value="Unassembled WGS sequence"/>
</dbReference>
<evidence type="ECO:0000256" key="1">
    <source>
        <dbReference type="ARBA" id="ARBA00023015"/>
    </source>
</evidence>
<dbReference type="Gene3D" id="1.10.1660.10">
    <property type="match status" value="1"/>
</dbReference>
<dbReference type="EMBL" id="SGWW01000001">
    <property type="protein sequence ID" value="RZS59764.1"/>
    <property type="molecule type" value="Genomic_DNA"/>
</dbReference>
<dbReference type="PANTHER" id="PTHR30204:SF94">
    <property type="entry name" value="HEAVY METAL-DEPENDENT TRANSCRIPTIONAL REGULATOR HI_0293-RELATED"/>
    <property type="match status" value="1"/>
</dbReference>
<keyword evidence="7" id="KW-1185">Reference proteome</keyword>